<reference evidence="3 4" key="1">
    <citation type="submission" date="2016-12" db="EMBL/GenBank/DDBJ databases">
        <title>Marinobacter lutaoensis whole genome sequencing.</title>
        <authorList>
            <person name="Verma A."/>
            <person name="Krishnamurthi S."/>
        </authorList>
    </citation>
    <scope>NUCLEOTIDE SEQUENCE [LARGE SCALE GENOMIC DNA]</scope>
    <source>
        <strain evidence="3 4">T5054</strain>
    </source>
</reference>
<sequence>MPLYDYKCREHGLFQELAPMADAAKPAPCPTCRQLSARVILLPSHLATLDPSRRQAMERNEKARHEPIVSSADQRARDTEHRRACGCGGKTDGKHLLFYTADGKKMFPSMRPWMISH</sequence>
<evidence type="ECO:0000259" key="2">
    <source>
        <dbReference type="SMART" id="SM00834"/>
    </source>
</evidence>
<proteinExistence type="predicted"/>
<dbReference type="Proteomes" id="UP000189339">
    <property type="component" value="Unassembled WGS sequence"/>
</dbReference>
<organism evidence="3 4">
    <name type="scientific">Marinobacter lutaoensis</name>
    <dbReference type="NCBI Taxonomy" id="135739"/>
    <lineage>
        <taxon>Bacteria</taxon>
        <taxon>Pseudomonadati</taxon>
        <taxon>Pseudomonadota</taxon>
        <taxon>Gammaproteobacteria</taxon>
        <taxon>Pseudomonadales</taxon>
        <taxon>Marinobacteraceae</taxon>
        <taxon>Marinobacter</taxon>
    </lineage>
</organism>
<dbReference type="SMART" id="SM00834">
    <property type="entry name" value="CxxC_CXXC_SSSS"/>
    <property type="match status" value="1"/>
</dbReference>
<comment type="caution">
    <text evidence="3">The sequence shown here is derived from an EMBL/GenBank/DDBJ whole genome shotgun (WGS) entry which is preliminary data.</text>
</comment>
<evidence type="ECO:0000313" key="3">
    <source>
        <dbReference type="EMBL" id="ONF44567.1"/>
    </source>
</evidence>
<protein>
    <submittedName>
        <fullName evidence="3">Formamidase</fullName>
    </submittedName>
</protein>
<dbReference type="RefSeq" id="WP_076723751.1">
    <property type="nucleotide sequence ID" value="NZ_MSCW01000004.1"/>
</dbReference>
<dbReference type="STRING" id="135739.BTO32_06195"/>
<dbReference type="NCBIfam" id="TIGR02605">
    <property type="entry name" value="CxxC_CxxC_SSSS"/>
    <property type="match status" value="1"/>
</dbReference>
<feature type="domain" description="Putative regulatory protein FmdB zinc ribbon" evidence="2">
    <location>
        <begin position="1"/>
        <end position="41"/>
    </location>
</feature>
<evidence type="ECO:0000256" key="1">
    <source>
        <dbReference type="SAM" id="MobiDB-lite"/>
    </source>
</evidence>
<feature type="region of interest" description="Disordered" evidence="1">
    <location>
        <begin position="51"/>
        <end position="85"/>
    </location>
</feature>
<dbReference type="AlphaFoldDB" id="A0A1V2DVI4"/>
<feature type="compositionally biased region" description="Basic and acidic residues" evidence="1">
    <location>
        <begin position="51"/>
        <end position="67"/>
    </location>
</feature>
<dbReference type="EMBL" id="MSCW01000004">
    <property type="protein sequence ID" value="ONF44567.1"/>
    <property type="molecule type" value="Genomic_DNA"/>
</dbReference>
<accession>A0A1V2DVI4</accession>
<dbReference type="OrthoDB" id="9813321at2"/>
<name>A0A1V2DVI4_9GAMM</name>
<dbReference type="InterPro" id="IPR013429">
    <property type="entry name" value="Regulatory_FmdB_Zinc_ribbon"/>
</dbReference>
<dbReference type="Pfam" id="PF09723">
    <property type="entry name" value="Zn_ribbon_8"/>
    <property type="match status" value="1"/>
</dbReference>
<evidence type="ECO:0000313" key="4">
    <source>
        <dbReference type="Proteomes" id="UP000189339"/>
    </source>
</evidence>
<feature type="compositionally biased region" description="Basic and acidic residues" evidence="1">
    <location>
        <begin position="74"/>
        <end position="83"/>
    </location>
</feature>
<keyword evidence="4" id="KW-1185">Reference proteome</keyword>
<gene>
    <name evidence="3" type="ORF">BTO32_06195</name>
</gene>